<reference evidence="1 2" key="1">
    <citation type="submission" date="2020-04" db="EMBL/GenBank/DDBJ databases">
        <title>Ramlibacter sp. G-1-2-2 isolated from soil.</title>
        <authorList>
            <person name="Dahal R.H."/>
        </authorList>
    </citation>
    <scope>NUCLEOTIDE SEQUENCE [LARGE SCALE GENOMIC DNA]</scope>
    <source>
        <strain evidence="1 2">G-1-2-2</strain>
    </source>
</reference>
<organism evidence="1 2">
    <name type="scientific">Ramlibacter agri</name>
    <dbReference type="NCBI Taxonomy" id="2728837"/>
    <lineage>
        <taxon>Bacteria</taxon>
        <taxon>Pseudomonadati</taxon>
        <taxon>Pseudomonadota</taxon>
        <taxon>Betaproteobacteria</taxon>
        <taxon>Burkholderiales</taxon>
        <taxon>Comamonadaceae</taxon>
        <taxon>Ramlibacter</taxon>
    </lineage>
</organism>
<gene>
    <name evidence="1" type="ORF">HHL11_28040</name>
</gene>
<accession>A0A848HGH9</accession>
<dbReference type="Pfam" id="PF11828">
    <property type="entry name" value="DUF3348"/>
    <property type="match status" value="2"/>
</dbReference>
<evidence type="ECO:0000313" key="1">
    <source>
        <dbReference type="EMBL" id="NML47633.1"/>
    </source>
</evidence>
<proteinExistence type="predicted"/>
<dbReference type="EMBL" id="JABBFX010000003">
    <property type="protein sequence ID" value="NML47633.1"/>
    <property type="molecule type" value="Genomic_DNA"/>
</dbReference>
<sequence>MRSSFGSSPLVRLYGGWAPAEPEAPGMDFAERLGLWLNAFDAIRLQQAQQAIRAATAAPRGARKPPRLADDLAQARAVLARAIARDPLQDAEPDAGYAPWRERHVDLQRQMDLLIGPLREHAREALGTASLRLRQLAALDATLQEVLAMRTQALLPTLPALLEQRHRQLKQAGELDRFADEWRQALLAELELRLAPVAGLVEALKNESETGT</sequence>
<dbReference type="AlphaFoldDB" id="A0A848HGH9"/>
<comment type="caution">
    <text evidence="1">The sequence shown here is derived from an EMBL/GenBank/DDBJ whole genome shotgun (WGS) entry which is preliminary data.</text>
</comment>
<name>A0A848HGH9_9BURK</name>
<dbReference type="InterPro" id="IPR021783">
    <property type="entry name" value="DUF3348"/>
</dbReference>
<evidence type="ECO:0000313" key="2">
    <source>
        <dbReference type="Proteomes" id="UP000541185"/>
    </source>
</evidence>
<protein>
    <submittedName>
        <fullName evidence="1">DUF3348 domain-containing protein</fullName>
    </submittedName>
</protein>
<dbReference type="RefSeq" id="WP_169421899.1">
    <property type="nucleotide sequence ID" value="NZ_JABBFX010000003.1"/>
</dbReference>
<keyword evidence="2" id="KW-1185">Reference proteome</keyword>
<dbReference type="Proteomes" id="UP000541185">
    <property type="component" value="Unassembled WGS sequence"/>
</dbReference>